<dbReference type="GO" id="GO:0016020">
    <property type="term" value="C:membrane"/>
    <property type="evidence" value="ECO:0007669"/>
    <property type="project" value="InterPro"/>
</dbReference>
<feature type="domain" description="HAMP" evidence="2">
    <location>
        <begin position="400"/>
        <end position="453"/>
    </location>
</feature>
<reference evidence="4" key="1">
    <citation type="journal article" date="2014" name="Int. J. Syst. Evol. Microbiol.">
        <title>Complete genome sequence of Corynebacterium casei LMG S-19264T (=DSM 44701T), isolated from a smear-ripened cheese.</title>
        <authorList>
            <consortium name="US DOE Joint Genome Institute (JGI-PGF)"/>
            <person name="Walter F."/>
            <person name="Albersmeier A."/>
            <person name="Kalinowski J."/>
            <person name="Ruckert C."/>
        </authorList>
    </citation>
    <scope>NUCLEOTIDE SEQUENCE</scope>
    <source>
        <strain evidence="4">CGMCC 1.12426</strain>
    </source>
</reference>
<dbReference type="InterPro" id="IPR029016">
    <property type="entry name" value="GAF-like_dom_sf"/>
</dbReference>
<dbReference type="Proteomes" id="UP000605148">
    <property type="component" value="Unassembled WGS sequence"/>
</dbReference>
<evidence type="ECO:0000259" key="2">
    <source>
        <dbReference type="PROSITE" id="PS50885"/>
    </source>
</evidence>
<dbReference type="Gene3D" id="3.30.450.20">
    <property type="entry name" value="PAS domain"/>
    <property type="match status" value="2"/>
</dbReference>
<dbReference type="Pfam" id="PF13492">
    <property type="entry name" value="GAF_3"/>
    <property type="match status" value="1"/>
</dbReference>
<dbReference type="CDD" id="cd06225">
    <property type="entry name" value="HAMP"/>
    <property type="match status" value="1"/>
</dbReference>
<dbReference type="PANTHER" id="PTHR43155:SF2">
    <property type="entry name" value="CYCLIC DI-GMP PHOSPHODIESTERASE PA4108"/>
    <property type="match status" value="1"/>
</dbReference>
<dbReference type="SMART" id="SM00471">
    <property type="entry name" value="HDc"/>
    <property type="match status" value="1"/>
</dbReference>
<sequence length="1002" mass="109054">MARPEGISVHSLWVGIAMIVSRRLRQTLQFHLSVVFLALVLTVGSVIGWLTYSRMGDVIADASGNLFNVTSTEALAGLERLYAPAELAAEVLARHDITWAETLAERLAHMPVLAGFLDEAPALAGLFVGYDDGDFVMLVPVRDEAARRRYAPPAGTSFVVQAVDRSPGEVAQGRFVFLDSAFRVLGEENRTTYAAYDPRTRPWFERATAENVQIKTDPYIFFTAQTLGQTIALRSAAGTSTVGVDISLSTLAESLSRERITERAELALFDRDLRMIAHPDKTKVVKILPPAATGGGPALGRLSIEEMEGSALSSVAKAAVAAGVTTGTDKTLNDRLRIDGAAWRIQVAPLEIRGSTPYYLAIAVPEAELLAHARLLLQHAALAIAVILLLAVPITMTAARLIAKPVRALSAEAEKIRRFDFADPVEVDSFIIEIDDLARSMNDMKSAIRRFLDINKTISEETDFDRLLDTLLQETGGIAGARRGAIYLVSEDNAVLQPAAAMGGSLALLQAFPLDGLPGILQHACTHNKTYATPVSGASLAICGGDPAAEDNPDRNAVIVPLFNRAGAMIGMMTLVREETGNSALIGFVDALSGAAAIALETRQLIASQKALFQAVTRMIAGAIDAKNPSTGGHCARVPELTKMLAEAAHAASEGPFASLTLTEDDREAIHIAAWLHDCGKVTTPEYVVDKATKLETLYDRIHEIRMRFEVLKRDAWIAFWKGVAGGGDAAKMAEKRQLELAALDADFTFVAECNQGDVFLSPERLERLQDIAARTWTRTLSDRIGIGHEELSRKAQIPEPDLPAAEPLLGDRPDHILPRRPEDRFEPGNPWGFKLAQPEHLYNRGELYNLSVAKGTLTAEERYKINDHIVQTIIMLSRLPFPQHLRQVPELAGGHHEKIDGTGYPRGLTRDEMSPVARIMAIADIFEALTAADRPYKTGKTVSEALKIMGFMVKDGHLDPDLFDLFLTSGVWREYGERFLKPEQIGVVDVDALRPGPRVAA</sequence>
<dbReference type="Gene3D" id="1.10.3210.10">
    <property type="entry name" value="Hypothetical protein af1432"/>
    <property type="match status" value="2"/>
</dbReference>
<evidence type="ECO:0000259" key="3">
    <source>
        <dbReference type="PROSITE" id="PS51832"/>
    </source>
</evidence>
<dbReference type="Gene3D" id="3.30.450.40">
    <property type="match status" value="1"/>
</dbReference>
<dbReference type="RefSeq" id="WP_150496214.1">
    <property type="nucleotide sequence ID" value="NZ_BMFA01000006.1"/>
</dbReference>
<dbReference type="PROSITE" id="PS51832">
    <property type="entry name" value="HD_GYP"/>
    <property type="match status" value="1"/>
</dbReference>
<dbReference type="GO" id="GO:0007165">
    <property type="term" value="P:signal transduction"/>
    <property type="evidence" value="ECO:0007669"/>
    <property type="project" value="InterPro"/>
</dbReference>
<dbReference type="EMBL" id="BMFA01000006">
    <property type="protein sequence ID" value="GGB50378.1"/>
    <property type="molecule type" value="Genomic_DNA"/>
</dbReference>
<protein>
    <submittedName>
        <fullName evidence="4">Phosphodiesterase</fullName>
    </submittedName>
</protein>
<dbReference type="Pfam" id="PF13487">
    <property type="entry name" value="HD_5"/>
    <property type="match status" value="1"/>
</dbReference>
<keyword evidence="1" id="KW-0812">Transmembrane</keyword>
<dbReference type="PANTHER" id="PTHR43155">
    <property type="entry name" value="CYCLIC DI-GMP PHOSPHODIESTERASE PA4108-RELATED"/>
    <property type="match status" value="1"/>
</dbReference>
<dbReference type="InterPro" id="IPR003607">
    <property type="entry name" value="HD/PDEase_dom"/>
</dbReference>
<dbReference type="SUPFAM" id="SSF55781">
    <property type="entry name" value="GAF domain-like"/>
    <property type="match status" value="1"/>
</dbReference>
<evidence type="ECO:0000313" key="5">
    <source>
        <dbReference type="Proteomes" id="UP000605148"/>
    </source>
</evidence>
<dbReference type="GO" id="GO:0008081">
    <property type="term" value="F:phosphoric diester hydrolase activity"/>
    <property type="evidence" value="ECO:0007669"/>
    <property type="project" value="UniProtKB-ARBA"/>
</dbReference>
<dbReference type="SUPFAM" id="SSF109604">
    <property type="entry name" value="HD-domain/PDEase-like"/>
    <property type="match status" value="2"/>
</dbReference>
<dbReference type="AlphaFoldDB" id="A0A916TK56"/>
<keyword evidence="1" id="KW-1133">Transmembrane helix</keyword>
<dbReference type="PROSITE" id="PS50885">
    <property type="entry name" value="HAMP"/>
    <property type="match status" value="1"/>
</dbReference>
<dbReference type="CDD" id="cd00077">
    <property type="entry name" value="HDc"/>
    <property type="match status" value="2"/>
</dbReference>
<evidence type="ECO:0000256" key="1">
    <source>
        <dbReference type="SAM" id="Phobius"/>
    </source>
</evidence>
<dbReference type="SMART" id="SM00304">
    <property type="entry name" value="HAMP"/>
    <property type="match status" value="1"/>
</dbReference>
<keyword evidence="1" id="KW-0472">Membrane</keyword>
<comment type="caution">
    <text evidence="4">The sequence shown here is derived from an EMBL/GenBank/DDBJ whole genome shotgun (WGS) entry which is preliminary data.</text>
</comment>
<proteinExistence type="predicted"/>
<dbReference type="InterPro" id="IPR003018">
    <property type="entry name" value="GAF"/>
</dbReference>
<dbReference type="InterPro" id="IPR003660">
    <property type="entry name" value="HAMP_dom"/>
</dbReference>
<dbReference type="InterPro" id="IPR006674">
    <property type="entry name" value="HD_domain"/>
</dbReference>
<dbReference type="Pfam" id="PF00672">
    <property type="entry name" value="HAMP"/>
    <property type="match status" value="1"/>
</dbReference>
<dbReference type="Gene3D" id="6.10.340.10">
    <property type="match status" value="1"/>
</dbReference>
<feature type="domain" description="HD-GYP" evidence="3">
    <location>
        <begin position="766"/>
        <end position="983"/>
    </location>
</feature>
<organism evidence="4 5">
    <name type="scientific">Roseibium aquae</name>
    <dbReference type="NCBI Taxonomy" id="1323746"/>
    <lineage>
        <taxon>Bacteria</taxon>
        <taxon>Pseudomonadati</taxon>
        <taxon>Pseudomonadota</taxon>
        <taxon>Alphaproteobacteria</taxon>
        <taxon>Hyphomicrobiales</taxon>
        <taxon>Stappiaceae</taxon>
        <taxon>Roseibium</taxon>
    </lineage>
</organism>
<keyword evidence="5" id="KW-1185">Reference proteome</keyword>
<dbReference type="OrthoDB" id="9795133at2"/>
<accession>A0A916TK56</accession>
<dbReference type="SMART" id="SM00065">
    <property type="entry name" value="GAF"/>
    <property type="match status" value="1"/>
</dbReference>
<reference evidence="4" key="2">
    <citation type="submission" date="2020-09" db="EMBL/GenBank/DDBJ databases">
        <authorList>
            <person name="Sun Q."/>
            <person name="Zhou Y."/>
        </authorList>
    </citation>
    <scope>NUCLEOTIDE SEQUENCE</scope>
    <source>
        <strain evidence="4">CGMCC 1.12426</strain>
    </source>
</reference>
<feature type="transmembrane region" description="Helical" evidence="1">
    <location>
        <begin position="30"/>
        <end position="52"/>
    </location>
</feature>
<evidence type="ECO:0000313" key="4">
    <source>
        <dbReference type="EMBL" id="GGB50378.1"/>
    </source>
</evidence>
<dbReference type="InterPro" id="IPR037522">
    <property type="entry name" value="HD_GYP_dom"/>
</dbReference>
<gene>
    <name evidence="4" type="ORF">GCM10011316_23140</name>
</gene>
<name>A0A916TK56_9HYPH</name>
<dbReference type="Pfam" id="PF01966">
    <property type="entry name" value="HD"/>
    <property type="match status" value="1"/>
</dbReference>